<accession>A0A078HH86</accession>
<evidence type="ECO:0000313" key="1">
    <source>
        <dbReference type="EMBL" id="CDY37700.1"/>
    </source>
</evidence>
<gene>
    <name evidence="1" type="primary">BnaA04g19680D</name>
    <name evidence="1" type="ORF">GSBRNA2T00064594001</name>
</gene>
<dbReference type="Proteomes" id="UP000028999">
    <property type="component" value="Unassembled WGS sequence"/>
</dbReference>
<protein>
    <submittedName>
        <fullName evidence="1">BnaA04g19680D protein</fullName>
    </submittedName>
</protein>
<dbReference type="AlphaFoldDB" id="A0A078HH86"/>
<evidence type="ECO:0000313" key="2">
    <source>
        <dbReference type="Proteomes" id="UP000028999"/>
    </source>
</evidence>
<proteinExistence type="predicted"/>
<keyword evidence="2" id="KW-1185">Reference proteome</keyword>
<dbReference type="EMBL" id="LK032406">
    <property type="protein sequence ID" value="CDY37700.1"/>
    <property type="molecule type" value="Genomic_DNA"/>
</dbReference>
<sequence>MVVRSIISELLFVVCLC</sequence>
<dbReference type="PaxDb" id="3708-A0A078HH86"/>
<reference evidence="1 2" key="1">
    <citation type="journal article" date="2014" name="Science">
        <title>Plant genetics. Early allopolyploid evolution in the post-Neolithic Brassica napus oilseed genome.</title>
        <authorList>
            <person name="Chalhoub B."/>
            <person name="Denoeud F."/>
            <person name="Liu S."/>
            <person name="Parkin I.A."/>
            <person name="Tang H."/>
            <person name="Wang X."/>
            <person name="Chiquet J."/>
            <person name="Belcram H."/>
            <person name="Tong C."/>
            <person name="Samans B."/>
            <person name="Correa M."/>
            <person name="Da Silva C."/>
            <person name="Just J."/>
            <person name="Falentin C."/>
            <person name="Koh C.S."/>
            <person name="Le Clainche I."/>
            <person name="Bernard M."/>
            <person name="Bento P."/>
            <person name="Noel B."/>
            <person name="Labadie K."/>
            <person name="Alberti A."/>
            <person name="Charles M."/>
            <person name="Arnaud D."/>
            <person name="Guo H."/>
            <person name="Daviaud C."/>
            <person name="Alamery S."/>
            <person name="Jabbari K."/>
            <person name="Zhao M."/>
            <person name="Edger P.P."/>
            <person name="Chelaifa H."/>
            <person name="Tack D."/>
            <person name="Lassalle G."/>
            <person name="Mestiri I."/>
            <person name="Schnel N."/>
            <person name="Le Paslier M.C."/>
            <person name="Fan G."/>
            <person name="Renault V."/>
            <person name="Bayer P.E."/>
            <person name="Golicz A.A."/>
            <person name="Manoli S."/>
            <person name="Lee T.H."/>
            <person name="Thi V.H."/>
            <person name="Chalabi S."/>
            <person name="Hu Q."/>
            <person name="Fan C."/>
            <person name="Tollenaere R."/>
            <person name="Lu Y."/>
            <person name="Battail C."/>
            <person name="Shen J."/>
            <person name="Sidebottom C.H."/>
            <person name="Wang X."/>
            <person name="Canaguier A."/>
            <person name="Chauveau A."/>
            <person name="Berard A."/>
            <person name="Deniot G."/>
            <person name="Guan M."/>
            <person name="Liu Z."/>
            <person name="Sun F."/>
            <person name="Lim Y.P."/>
            <person name="Lyons E."/>
            <person name="Town C.D."/>
            <person name="Bancroft I."/>
            <person name="Wang X."/>
            <person name="Meng J."/>
            <person name="Ma J."/>
            <person name="Pires J.C."/>
            <person name="King G.J."/>
            <person name="Brunel D."/>
            <person name="Delourme R."/>
            <person name="Renard M."/>
            <person name="Aury J.M."/>
            <person name="Adams K.L."/>
            <person name="Batley J."/>
            <person name="Snowdon R.J."/>
            <person name="Tost J."/>
            <person name="Edwards D."/>
            <person name="Zhou Y."/>
            <person name="Hua W."/>
            <person name="Sharpe A.G."/>
            <person name="Paterson A.H."/>
            <person name="Guan C."/>
            <person name="Wincker P."/>
        </authorList>
    </citation>
    <scope>NUCLEOTIDE SEQUENCE [LARGE SCALE GENOMIC DNA]</scope>
    <source>
        <strain evidence="2">cv. Darmor-bzh</strain>
    </source>
</reference>
<organism evidence="1 2">
    <name type="scientific">Brassica napus</name>
    <name type="common">Rape</name>
    <dbReference type="NCBI Taxonomy" id="3708"/>
    <lineage>
        <taxon>Eukaryota</taxon>
        <taxon>Viridiplantae</taxon>
        <taxon>Streptophyta</taxon>
        <taxon>Embryophyta</taxon>
        <taxon>Tracheophyta</taxon>
        <taxon>Spermatophyta</taxon>
        <taxon>Magnoliopsida</taxon>
        <taxon>eudicotyledons</taxon>
        <taxon>Gunneridae</taxon>
        <taxon>Pentapetalae</taxon>
        <taxon>rosids</taxon>
        <taxon>malvids</taxon>
        <taxon>Brassicales</taxon>
        <taxon>Brassicaceae</taxon>
        <taxon>Brassiceae</taxon>
        <taxon>Brassica</taxon>
    </lineage>
</organism>
<name>A0A078HH86_BRANA</name>